<keyword evidence="1" id="KW-0539">Nucleus</keyword>
<dbReference type="InterPro" id="IPR014977">
    <property type="entry name" value="WRC_dom"/>
</dbReference>
<feature type="region of interest" description="Disordered" evidence="3">
    <location>
        <begin position="351"/>
        <end position="385"/>
    </location>
</feature>
<evidence type="ECO:0000256" key="2">
    <source>
        <dbReference type="PROSITE-ProRule" id="PRU01002"/>
    </source>
</evidence>
<evidence type="ECO:0000256" key="3">
    <source>
        <dbReference type="SAM" id="MobiDB-lite"/>
    </source>
</evidence>
<evidence type="ECO:0000256" key="1">
    <source>
        <dbReference type="ARBA" id="ARBA00023242"/>
    </source>
</evidence>
<reference evidence="5 6" key="1">
    <citation type="submission" date="2020-10" db="EMBL/GenBank/DDBJ databases">
        <title>The Coptis chinensis genome and diversification of protoberbering-type alkaloids.</title>
        <authorList>
            <person name="Wang B."/>
            <person name="Shu S."/>
            <person name="Song C."/>
            <person name="Liu Y."/>
        </authorList>
    </citation>
    <scope>NUCLEOTIDE SEQUENCE [LARGE SCALE GENOMIC DNA]</scope>
    <source>
        <strain evidence="5">HL-2020</strain>
        <tissue evidence="5">Leaf</tissue>
    </source>
</reference>
<evidence type="ECO:0000313" key="5">
    <source>
        <dbReference type="EMBL" id="KAF9620009.1"/>
    </source>
</evidence>
<gene>
    <name evidence="5" type="ORF">IFM89_010625</name>
</gene>
<evidence type="ECO:0000259" key="4">
    <source>
        <dbReference type="PROSITE" id="PS51667"/>
    </source>
</evidence>
<sequence>MEKDIIQNTSDKFSSPLEGLDGHCAPNISQEKMGTVLDSDSSNTQVQSQTTLVVYSPPHSIERPDQQQCRLTGEGWFCPELASLGKLYCEKHESGQSRHNAKRKKGLNREQCCFPTNGREDNQRCRRRGTGWRCHEMVVPGTANCEKHQLYQMERNERRRKKRRIECSFVAGDCSVVLKKIKQKDKEQVNNGGEDDKQCRHMGTTWRCHEMVAPGKAYCEKHQLQQMEHNERRRKTQRKNSGFLAGDRSIGLKKIKEKDKHKETDLELLSQVSNTLSSDVAIQSSKKNQKTNKLTPKTDTITSAPCKKLQTGQVTEGCLSVVVYPDITLQTRIMPELETFSYISTKEENIPLQKKEDKNPTLSDVYSSPPEELSDKSGSSVQIAESSMSRPYNINKDEQCGSSNNQLQSSEKTLAFQYPPSSIRSLGGDDTIQEKEEVGKDTTITSEKTGGHSKDMVSGTTAEDPKQKASCREITDVAKIECISEETEIPVKETRNNIEDVQPSSLLFD</sequence>
<feature type="compositionally biased region" description="Polar residues" evidence="3">
    <location>
        <begin position="376"/>
        <end position="385"/>
    </location>
</feature>
<feature type="region of interest" description="Disordered" evidence="3">
    <location>
        <begin position="1"/>
        <end position="20"/>
    </location>
</feature>
<keyword evidence="6" id="KW-1185">Reference proteome</keyword>
<feature type="domain" description="WRC" evidence="4">
    <location>
        <begin position="119"/>
        <end position="163"/>
    </location>
</feature>
<organism evidence="5 6">
    <name type="scientific">Coptis chinensis</name>
    <dbReference type="NCBI Taxonomy" id="261450"/>
    <lineage>
        <taxon>Eukaryota</taxon>
        <taxon>Viridiplantae</taxon>
        <taxon>Streptophyta</taxon>
        <taxon>Embryophyta</taxon>
        <taxon>Tracheophyta</taxon>
        <taxon>Spermatophyta</taxon>
        <taxon>Magnoliopsida</taxon>
        <taxon>Ranunculales</taxon>
        <taxon>Ranunculaceae</taxon>
        <taxon>Coptidoideae</taxon>
        <taxon>Coptis</taxon>
    </lineage>
</organism>
<name>A0A835IMN6_9MAGN</name>
<feature type="compositionally biased region" description="Polar residues" evidence="3">
    <location>
        <begin position="1"/>
        <end position="13"/>
    </location>
</feature>
<dbReference type="Proteomes" id="UP000631114">
    <property type="component" value="Unassembled WGS sequence"/>
</dbReference>
<accession>A0A835IMN6</accession>
<evidence type="ECO:0000313" key="6">
    <source>
        <dbReference type="Proteomes" id="UP000631114"/>
    </source>
</evidence>
<feature type="domain" description="WRC" evidence="4">
    <location>
        <begin position="193"/>
        <end position="237"/>
    </location>
</feature>
<dbReference type="PROSITE" id="PS51667">
    <property type="entry name" value="WRC"/>
    <property type="match status" value="3"/>
</dbReference>
<dbReference type="AlphaFoldDB" id="A0A835IMN6"/>
<feature type="region of interest" description="Disordered" evidence="3">
    <location>
        <begin position="421"/>
        <end position="469"/>
    </location>
</feature>
<comment type="caution">
    <text evidence="5">The sequence shown here is derived from an EMBL/GenBank/DDBJ whole genome shotgun (WGS) entry which is preliminary data.</text>
</comment>
<dbReference type="OrthoDB" id="1962841at2759"/>
<proteinExistence type="predicted"/>
<feature type="domain" description="WRC" evidence="4">
    <location>
        <begin position="63"/>
        <end position="106"/>
    </location>
</feature>
<comment type="caution">
    <text evidence="2">Lacks conserved residue(s) required for the propagation of feature annotation.</text>
</comment>
<protein>
    <recommendedName>
        <fullName evidence="4">WRC domain-containing protein</fullName>
    </recommendedName>
</protein>
<dbReference type="EMBL" id="JADFTS010000002">
    <property type="protein sequence ID" value="KAF9620009.1"/>
    <property type="molecule type" value="Genomic_DNA"/>
</dbReference>